<accession>A0A0M0KC95</accession>
<proteinExistence type="predicted"/>
<name>A0A0M0KC95_ALKHA</name>
<comment type="caution">
    <text evidence="1">The sequence shown here is derived from an EMBL/GenBank/DDBJ whole genome shotgun (WGS) entry which is preliminary data.</text>
</comment>
<dbReference type="EMBL" id="LILD01000014">
    <property type="protein sequence ID" value="KOO36217.1"/>
    <property type="molecule type" value="Genomic_DNA"/>
</dbReference>
<evidence type="ECO:0000313" key="1">
    <source>
        <dbReference type="EMBL" id="KOO36217.1"/>
    </source>
</evidence>
<gene>
    <name evidence="1" type="ORF">AMD02_18675</name>
</gene>
<protein>
    <submittedName>
        <fullName evidence="1">Uncharacterized protein</fullName>
    </submittedName>
</protein>
<dbReference type="AlphaFoldDB" id="A0A0M0KC95"/>
<reference evidence="1" key="1">
    <citation type="submission" date="2015-08" db="EMBL/GenBank/DDBJ databases">
        <title>Complete DNA Sequence of Pseudomonas syringae pv. actinidiae, the Causal Agent of Kiwifruit Canker Disease.</title>
        <authorList>
            <person name="Rikkerink E.H.A."/>
            <person name="Fineran P.C."/>
        </authorList>
    </citation>
    <scope>NUCLEOTIDE SEQUENCE</scope>
    <source>
        <strain evidence="1">DSM 13666</strain>
    </source>
</reference>
<sequence>MRGINRIAKCFLGFRLQGKAWSERKRKKDCLFCPRREKSPGDIDTRYVSGFLYGKENAI</sequence>
<organism evidence="1">
    <name type="scientific">Halalkalibacterium halodurans</name>
    <name type="common">Bacillus halodurans</name>
    <dbReference type="NCBI Taxonomy" id="86665"/>
    <lineage>
        <taxon>Bacteria</taxon>
        <taxon>Bacillati</taxon>
        <taxon>Bacillota</taxon>
        <taxon>Bacilli</taxon>
        <taxon>Bacillales</taxon>
        <taxon>Bacillaceae</taxon>
        <taxon>Halalkalibacterium (ex Joshi et al. 2022)</taxon>
    </lineage>
</organism>
<dbReference type="PATRIC" id="fig|136160.3.peg.3702"/>